<dbReference type="InterPro" id="IPR036237">
    <property type="entry name" value="Xyl_isomerase-like_sf"/>
</dbReference>
<evidence type="ECO:0000259" key="2">
    <source>
        <dbReference type="Pfam" id="PF01261"/>
    </source>
</evidence>
<dbReference type="EMBL" id="JAGTTM010000001">
    <property type="protein sequence ID" value="MCC2028876.1"/>
    <property type="molecule type" value="Genomic_DNA"/>
</dbReference>
<keyword evidence="3" id="KW-0413">Isomerase</keyword>
<dbReference type="AlphaFoldDB" id="A0A9X1LNC9"/>
<gene>
    <name evidence="3" type="ORF">KEC56_04975</name>
</gene>
<reference evidence="3" key="1">
    <citation type="submission" date="2021-04" db="EMBL/GenBank/DDBJ databases">
        <title>Microbacterium tenobrionis sp. nov. and Microbacterium allomyrinae sp. nov., isolated from larvae of Tenobrio molitor and Allomyrina dichotoma, respectively.</title>
        <authorList>
            <person name="Lee S.D."/>
        </authorList>
    </citation>
    <scope>NUCLEOTIDE SEQUENCE</scope>
    <source>
        <strain evidence="3">YMB-B2</strain>
    </source>
</reference>
<sequence>MNAQTKYPIPTIGSGLTLYSLTNEWLEGRYDLEGIVREVAARGVGPGVEVVGYQSFRSYPDIDDATADWWHGLTSELGLVSTCLSSNVDTALRSDRFLDADEMTELLVRQLHTAKKLGFGIVRIQIGASLEVIRRVAPIAEDLGLRVGMELHAPEGPRTESILRVRDLYAELDSPVLGFIPDFSATMRDIPPMEKRQFVEAGLSEELVDVFVGTWRTAPGTMAERFQAFRTIALEQGASEDAIESTMGALSMHGTQPLESWYDIADQIIHVHGKCYEFDSNGDEPSVDYSGVAKLLVDIGYEGWVSTEWEGHFMAAPDVEAFSQVEAHQALLARSFQEQLDARA</sequence>
<dbReference type="GO" id="GO:0016853">
    <property type="term" value="F:isomerase activity"/>
    <property type="evidence" value="ECO:0007669"/>
    <property type="project" value="UniProtKB-KW"/>
</dbReference>
<name>A0A9X1LNC9_9MICO</name>
<organism evidence="3 4">
    <name type="scientific">Microbacterium tenebrionis</name>
    <dbReference type="NCBI Taxonomy" id="2830665"/>
    <lineage>
        <taxon>Bacteria</taxon>
        <taxon>Bacillati</taxon>
        <taxon>Actinomycetota</taxon>
        <taxon>Actinomycetes</taxon>
        <taxon>Micrococcales</taxon>
        <taxon>Microbacteriaceae</taxon>
        <taxon>Microbacterium</taxon>
    </lineage>
</organism>
<keyword evidence="1" id="KW-0119">Carbohydrate metabolism</keyword>
<protein>
    <submittedName>
        <fullName evidence="3">Sugar phosphate isomerase/epimerase</fullName>
    </submittedName>
</protein>
<dbReference type="RefSeq" id="WP_227530077.1">
    <property type="nucleotide sequence ID" value="NZ_JAGTTM010000001.1"/>
</dbReference>
<dbReference type="PANTHER" id="PTHR12110">
    <property type="entry name" value="HYDROXYPYRUVATE ISOMERASE"/>
    <property type="match status" value="1"/>
</dbReference>
<accession>A0A9X1LNC9</accession>
<dbReference type="Proteomes" id="UP001139289">
    <property type="component" value="Unassembled WGS sequence"/>
</dbReference>
<keyword evidence="4" id="KW-1185">Reference proteome</keyword>
<dbReference type="InterPro" id="IPR013022">
    <property type="entry name" value="Xyl_isomerase-like_TIM-brl"/>
</dbReference>
<comment type="caution">
    <text evidence="3">The sequence shown here is derived from an EMBL/GenBank/DDBJ whole genome shotgun (WGS) entry which is preliminary data.</text>
</comment>
<dbReference type="InterPro" id="IPR050312">
    <property type="entry name" value="IolE/XylAMocC-like"/>
</dbReference>
<dbReference type="SUPFAM" id="SSF51658">
    <property type="entry name" value="Xylose isomerase-like"/>
    <property type="match status" value="1"/>
</dbReference>
<proteinExistence type="predicted"/>
<dbReference type="Pfam" id="PF01261">
    <property type="entry name" value="AP_endonuc_2"/>
    <property type="match status" value="1"/>
</dbReference>
<feature type="domain" description="Xylose isomerase-like TIM barrel" evidence="2">
    <location>
        <begin position="47"/>
        <end position="312"/>
    </location>
</feature>
<evidence type="ECO:0000256" key="1">
    <source>
        <dbReference type="ARBA" id="ARBA00023277"/>
    </source>
</evidence>
<dbReference type="Gene3D" id="3.20.20.150">
    <property type="entry name" value="Divalent-metal-dependent TIM barrel enzymes"/>
    <property type="match status" value="1"/>
</dbReference>
<evidence type="ECO:0000313" key="4">
    <source>
        <dbReference type="Proteomes" id="UP001139289"/>
    </source>
</evidence>
<dbReference type="PANTHER" id="PTHR12110:SF21">
    <property type="entry name" value="XYLOSE ISOMERASE-LIKE TIM BARREL DOMAIN-CONTAINING PROTEIN"/>
    <property type="match status" value="1"/>
</dbReference>
<evidence type="ECO:0000313" key="3">
    <source>
        <dbReference type="EMBL" id="MCC2028876.1"/>
    </source>
</evidence>